<evidence type="ECO:0000256" key="1">
    <source>
        <dbReference type="SAM" id="MobiDB-lite"/>
    </source>
</evidence>
<reference evidence="2 3" key="1">
    <citation type="journal article" date="2012" name="J. Bacteriol.">
        <title>Genome Sequence of Janibacter hoylei MTCC8307, Isolated from the Stratospheric Air.</title>
        <authorList>
            <person name="Pawar S.P."/>
            <person name="Dhotre D.P."/>
            <person name="Shetty S.A."/>
            <person name="Chowdhury S.P."/>
            <person name="Chaudhari B.L."/>
            <person name="Shouche Y.S."/>
        </authorList>
    </citation>
    <scope>NUCLEOTIDE SEQUENCE [LARGE SCALE GENOMIC DNA]</scope>
    <source>
        <strain evidence="2 3">PVAS-1</strain>
    </source>
</reference>
<proteinExistence type="predicted"/>
<feature type="compositionally biased region" description="Basic and acidic residues" evidence="1">
    <location>
        <begin position="112"/>
        <end position="128"/>
    </location>
</feature>
<comment type="caution">
    <text evidence="2">The sequence shown here is derived from an EMBL/GenBank/DDBJ whole genome shotgun (WGS) entry which is preliminary data.</text>
</comment>
<feature type="compositionally biased region" description="Basic and acidic residues" evidence="1">
    <location>
        <begin position="324"/>
        <end position="334"/>
    </location>
</feature>
<dbReference type="STRING" id="1210046.B277_13364"/>
<dbReference type="AlphaFoldDB" id="K1DVE0"/>
<feature type="compositionally biased region" description="Gly residues" evidence="1">
    <location>
        <begin position="429"/>
        <end position="440"/>
    </location>
</feature>
<feature type="region of interest" description="Disordered" evidence="1">
    <location>
        <begin position="1"/>
        <end position="494"/>
    </location>
</feature>
<feature type="compositionally biased region" description="Basic residues" evidence="1">
    <location>
        <begin position="482"/>
        <end position="494"/>
    </location>
</feature>
<gene>
    <name evidence="2" type="ORF">B277_13364</name>
</gene>
<feature type="compositionally biased region" description="Basic residues" evidence="1">
    <location>
        <begin position="135"/>
        <end position="146"/>
    </location>
</feature>
<feature type="compositionally biased region" description="Basic and acidic residues" evidence="1">
    <location>
        <begin position="217"/>
        <end position="248"/>
    </location>
</feature>
<protein>
    <submittedName>
        <fullName evidence="2">Uncharacterized protein</fullName>
    </submittedName>
</protein>
<accession>K1DVE0</accession>
<dbReference type="EMBL" id="ALWX01000062">
    <property type="protein sequence ID" value="EKA60374.1"/>
    <property type="molecule type" value="Genomic_DNA"/>
</dbReference>
<dbReference type="Proteomes" id="UP000004474">
    <property type="component" value="Unassembled WGS sequence"/>
</dbReference>
<feature type="compositionally biased region" description="Basic and acidic residues" evidence="1">
    <location>
        <begin position="84"/>
        <end position="97"/>
    </location>
</feature>
<evidence type="ECO:0000313" key="3">
    <source>
        <dbReference type="Proteomes" id="UP000004474"/>
    </source>
</evidence>
<organism evidence="2 3">
    <name type="scientific">Janibacter hoylei PVAS-1</name>
    <dbReference type="NCBI Taxonomy" id="1210046"/>
    <lineage>
        <taxon>Bacteria</taxon>
        <taxon>Bacillati</taxon>
        <taxon>Actinomycetota</taxon>
        <taxon>Actinomycetes</taxon>
        <taxon>Micrococcales</taxon>
        <taxon>Intrasporangiaceae</taxon>
        <taxon>Janibacter</taxon>
    </lineage>
</organism>
<sequence>MGRPQRPGEAGEGADRGGPRGRAAPGHQQGDRAEGKQGRGPPGRRGTAGELAEREAVDGGRVLGGGHAPAGQQPARCSLQREQPGAREQERDGDEGHAGPAPAGVTDQEQTETGRDDDHPGERHEAREQCGPQRGPHRGARGRGAPRRPDDAGTDAGQQHEQGDGPDPSLTHGGGGRGRRHPGEGGSGAQPATIGEGAGRTVGGEGCQGQGGDDEEGEHHAGGRVARTEPGHPADETAERREDDDGRALLRGTAPAGSVPRHPPRVPELARRRAAAEQLTPDEAGVDTVAQLRRDVTGRPGRQRARRDEEPQEGMRQPPTAPLDLERARLDRGARPGRPPGLVDETTARLARGDEEGIEVATGDLARGPAPQARAQGAHVEDRREAGQLVGAHAGALEDDERQTTHETAQGDPQRDEGGRRRSGPGPGPRGGPGAGGQGWGEARRRSVARRRPHEARAPRDGRPAASASRGRGRPRDPRAPGRARRGPRRCRGR</sequence>
<feature type="compositionally biased region" description="Gly residues" evidence="1">
    <location>
        <begin position="196"/>
        <end position="211"/>
    </location>
</feature>
<name>K1DVE0_9MICO</name>
<evidence type="ECO:0000313" key="2">
    <source>
        <dbReference type="EMBL" id="EKA60374.1"/>
    </source>
</evidence>